<dbReference type="NCBIfam" id="TIGR00148">
    <property type="entry name" value="UbiD family decarboxylase"/>
    <property type="match status" value="1"/>
</dbReference>
<evidence type="ECO:0000313" key="6">
    <source>
        <dbReference type="Proteomes" id="UP000076404"/>
    </source>
</evidence>
<dbReference type="eggNOG" id="COG0043">
    <property type="taxonomic scope" value="Bacteria"/>
</dbReference>
<dbReference type="GO" id="GO:0005829">
    <property type="term" value="C:cytosol"/>
    <property type="evidence" value="ECO:0007669"/>
    <property type="project" value="TreeGrafter"/>
</dbReference>
<protein>
    <recommendedName>
        <fullName evidence="7">Menaquinone biosynthesis decarboxylase</fullName>
    </recommendedName>
</protein>
<dbReference type="RefSeq" id="WP_026849523.1">
    <property type="nucleotide sequence ID" value="NZ_CP011454.1"/>
</dbReference>
<dbReference type="PANTHER" id="PTHR30108">
    <property type="entry name" value="3-OCTAPRENYL-4-HYDROXYBENZOATE CARBOXY-LYASE-RELATED"/>
    <property type="match status" value="1"/>
</dbReference>
<dbReference type="GO" id="GO:0006744">
    <property type="term" value="P:ubiquinone biosynthetic process"/>
    <property type="evidence" value="ECO:0007669"/>
    <property type="project" value="TreeGrafter"/>
</dbReference>
<evidence type="ECO:0000313" key="5">
    <source>
        <dbReference type="EMBL" id="AMW05372.1"/>
    </source>
</evidence>
<dbReference type="EMBL" id="CP011454">
    <property type="protein sequence ID" value="AMW05372.1"/>
    <property type="molecule type" value="Genomic_DNA"/>
</dbReference>
<dbReference type="KEGG" id="gph:GEMMAAP_12310"/>
<evidence type="ECO:0008006" key="7">
    <source>
        <dbReference type="Google" id="ProtNLM"/>
    </source>
</evidence>
<dbReference type="GO" id="GO:0008694">
    <property type="term" value="F:4-hydroxy-3-polyprenylbenzoate decarboxylase activity"/>
    <property type="evidence" value="ECO:0007669"/>
    <property type="project" value="TreeGrafter"/>
</dbReference>
<feature type="domain" description="3-octaprenyl-4-hydroxybenzoate carboxy-lyase-like Rift-related" evidence="2">
    <location>
        <begin position="125"/>
        <end position="326"/>
    </location>
</feature>
<dbReference type="STRING" id="1379270.GEMMAAP_12310"/>
<reference evidence="5 6" key="2">
    <citation type="journal article" date="2016" name="Environ. Microbiol. Rep.">
        <title>Metagenomic evidence for the presence of phototrophic Gemmatimonadetes bacteria in diverse environments.</title>
        <authorList>
            <person name="Zeng Y."/>
            <person name="Baumbach J."/>
            <person name="Barbosa E.G."/>
            <person name="Azevedo V."/>
            <person name="Zhang C."/>
            <person name="Koblizek M."/>
        </authorList>
    </citation>
    <scope>NUCLEOTIDE SEQUENCE [LARGE SCALE GENOMIC DNA]</scope>
    <source>
        <strain evidence="5 6">AP64</strain>
    </source>
</reference>
<dbReference type="InterPro" id="IPR048304">
    <property type="entry name" value="UbiD_Rift_dom"/>
</dbReference>
<evidence type="ECO:0000259" key="3">
    <source>
        <dbReference type="Pfam" id="PF20695"/>
    </source>
</evidence>
<comment type="similarity">
    <text evidence="1">Belongs to the UbiD family.</text>
</comment>
<evidence type="ECO:0000256" key="1">
    <source>
        <dbReference type="ARBA" id="ARBA00010021"/>
    </source>
</evidence>
<name>A0A143BLG8_9BACT</name>
<proteinExistence type="inferred from homology"/>
<dbReference type="Gene3D" id="3.40.1670.10">
    <property type="entry name" value="UbiD C-terminal domain-like"/>
    <property type="match status" value="1"/>
</dbReference>
<dbReference type="PANTHER" id="PTHR30108:SF17">
    <property type="entry name" value="FERULIC ACID DECARBOXYLASE 1"/>
    <property type="match status" value="1"/>
</dbReference>
<feature type="domain" description="3-octaprenyl-4-hydroxybenzoate carboxy-lyase-like C-terminal" evidence="4">
    <location>
        <begin position="332"/>
        <end position="454"/>
    </location>
</feature>
<dbReference type="InterPro" id="IPR002830">
    <property type="entry name" value="UbiD"/>
</dbReference>
<dbReference type="Pfam" id="PF01977">
    <property type="entry name" value="UbiD"/>
    <property type="match status" value="1"/>
</dbReference>
<dbReference type="SUPFAM" id="SSF50475">
    <property type="entry name" value="FMN-binding split barrel"/>
    <property type="match status" value="1"/>
</dbReference>
<dbReference type="Pfam" id="PF20696">
    <property type="entry name" value="UbiD_C"/>
    <property type="match status" value="1"/>
</dbReference>
<dbReference type="Gene3D" id="1.20.5.570">
    <property type="entry name" value="Single helix bin"/>
    <property type="match status" value="1"/>
</dbReference>
<dbReference type="Pfam" id="PF20695">
    <property type="entry name" value="UbiD_N"/>
    <property type="match status" value="1"/>
</dbReference>
<dbReference type="SUPFAM" id="SSF143968">
    <property type="entry name" value="UbiD C-terminal domain-like"/>
    <property type="match status" value="1"/>
</dbReference>
<evidence type="ECO:0000259" key="2">
    <source>
        <dbReference type="Pfam" id="PF01977"/>
    </source>
</evidence>
<sequence>MALDTLSEFIDAIDRIGELHRITQPVKVHLEITEIADRVSKMPGGGKALLFEHVILRDGSRSQYPVAINLFGSMRRMSLALGVEKLDEIGARITALMDLKVPDGLMGKLSLLPRLLEVSKFPPRVKGGTPSCQEIVWQGDEIDLDKIPVLHCWPEDGGPYVTMTAVVSKDPVRGIRNVGMYRVQQLGKKTVAMHWQRHKTGAEHMRQMAERGEKMPVCIVVGSDPASMFSASAPLPPNIDEFLFAGFLRKDPVRLAKAVTNDLEVPADAEFVIEGYIDPAEELIVEGPFGDHTGFYSEADLYPKVHVTAVTMRRNAVYSTTIVGRPPMEDFYLGHATERIFLPLLKLTTPEIVDYHMPAEGGFHNLVFVSIDKKYPGHADKVMHALWGQGLMSLAKVLVVVDKEINVRNPVEAWWVALNNMDPQRDVRFTMGPVDVLDHASRAFTYGSKMGIDATRKWPEEGFTRAWPKVIEMDAATKRAVDAKWASLGLPPVSPT</sequence>
<dbReference type="InterPro" id="IPR022390">
    <property type="entry name" value="HBDC"/>
</dbReference>
<evidence type="ECO:0000259" key="4">
    <source>
        <dbReference type="Pfam" id="PF20696"/>
    </source>
</evidence>
<keyword evidence="6" id="KW-1185">Reference proteome</keyword>
<gene>
    <name evidence="5" type="ORF">GEMMAAP_12310</name>
</gene>
<dbReference type="Proteomes" id="UP000076404">
    <property type="component" value="Chromosome"/>
</dbReference>
<dbReference type="OrthoDB" id="9809841at2"/>
<dbReference type="InterPro" id="IPR049383">
    <property type="entry name" value="UbiD-like_N"/>
</dbReference>
<dbReference type="AlphaFoldDB" id="A0A143BLG8"/>
<reference evidence="5 6" key="1">
    <citation type="journal article" date="2014" name="Proc. Natl. Acad. Sci. U.S.A.">
        <title>Functional type 2 photosynthetic reaction centers found in the rare bacterial phylum Gemmatimonadetes.</title>
        <authorList>
            <person name="Zeng Y."/>
            <person name="Feng F."/>
            <person name="Medova H."/>
            <person name="Dean J."/>
            <person name="Koblizek M."/>
        </authorList>
    </citation>
    <scope>NUCLEOTIDE SEQUENCE [LARGE SCALE GENOMIC DNA]</scope>
    <source>
        <strain evidence="5 6">AP64</strain>
    </source>
</reference>
<dbReference type="InterPro" id="IPR049381">
    <property type="entry name" value="UbiD-like_C"/>
</dbReference>
<accession>A0A143BLG8</accession>
<dbReference type="NCBIfam" id="TIGR03701">
    <property type="entry name" value="mena_SCO4490"/>
    <property type="match status" value="1"/>
</dbReference>
<organism evidence="5 6">
    <name type="scientific">Gemmatimonas phototrophica</name>
    <dbReference type="NCBI Taxonomy" id="1379270"/>
    <lineage>
        <taxon>Bacteria</taxon>
        <taxon>Pseudomonadati</taxon>
        <taxon>Gemmatimonadota</taxon>
        <taxon>Gemmatimonadia</taxon>
        <taxon>Gemmatimonadales</taxon>
        <taxon>Gemmatimonadaceae</taxon>
        <taxon>Gemmatimonas</taxon>
    </lineage>
</organism>
<feature type="domain" description="3-octaprenyl-4-hydroxybenzoate carboxy-lyase-like N-terminal" evidence="3">
    <location>
        <begin position="10"/>
        <end position="93"/>
    </location>
</feature>